<accession>A0A9X2FFA4</accession>
<feature type="domain" description="CBS" evidence="3">
    <location>
        <begin position="6"/>
        <end position="64"/>
    </location>
</feature>
<dbReference type="PANTHER" id="PTHR48108:SF34">
    <property type="entry name" value="CBS DOMAIN-CONTAINING PROTEIN YHCV"/>
    <property type="match status" value="1"/>
</dbReference>
<feature type="domain" description="CBS" evidence="3">
    <location>
        <begin position="73"/>
        <end position="129"/>
    </location>
</feature>
<evidence type="ECO:0000313" key="4">
    <source>
        <dbReference type="EMBL" id="MCO6047679.1"/>
    </source>
</evidence>
<evidence type="ECO:0000313" key="5">
    <source>
        <dbReference type="Proteomes" id="UP001155241"/>
    </source>
</evidence>
<dbReference type="AlphaFoldDB" id="A0A9X2FFA4"/>
<dbReference type="Pfam" id="PF00571">
    <property type="entry name" value="CBS"/>
    <property type="match status" value="2"/>
</dbReference>
<organism evidence="4 5">
    <name type="scientific">Aeoliella straminimaris</name>
    <dbReference type="NCBI Taxonomy" id="2954799"/>
    <lineage>
        <taxon>Bacteria</taxon>
        <taxon>Pseudomonadati</taxon>
        <taxon>Planctomycetota</taxon>
        <taxon>Planctomycetia</taxon>
        <taxon>Pirellulales</taxon>
        <taxon>Lacipirellulaceae</taxon>
        <taxon>Aeoliella</taxon>
    </lineage>
</organism>
<name>A0A9X2FFA4_9BACT</name>
<protein>
    <submittedName>
        <fullName evidence="4">CBS domain-containing protein</fullName>
    </submittedName>
</protein>
<evidence type="ECO:0000259" key="3">
    <source>
        <dbReference type="PROSITE" id="PS51371"/>
    </source>
</evidence>
<dbReference type="Gene3D" id="3.10.580.10">
    <property type="entry name" value="CBS-domain"/>
    <property type="match status" value="1"/>
</dbReference>
<keyword evidence="2" id="KW-0129">CBS domain</keyword>
<comment type="caution">
    <text evidence="4">The sequence shown here is derived from an EMBL/GenBank/DDBJ whole genome shotgun (WGS) entry which is preliminary data.</text>
</comment>
<dbReference type="RefSeq" id="WP_252855789.1">
    <property type="nucleotide sequence ID" value="NZ_JAMXLR010000092.1"/>
</dbReference>
<dbReference type="SMART" id="SM00116">
    <property type="entry name" value="CBS"/>
    <property type="match status" value="2"/>
</dbReference>
<dbReference type="InterPro" id="IPR051462">
    <property type="entry name" value="CBS_domain-containing"/>
</dbReference>
<proteinExistence type="predicted"/>
<dbReference type="PANTHER" id="PTHR48108">
    <property type="entry name" value="CBS DOMAIN-CONTAINING PROTEIN CBSX2, CHLOROPLASTIC"/>
    <property type="match status" value="1"/>
</dbReference>
<sequence>MTLHSIGTLQVDTISPSDSVQIAAARMRDHLVGCLVVCDESHRPVGIVTDRDLATRVVARGLDSTEVRVVDVMTAAPQCVRPCDRDDEILRVMQGVPCRRAPVVDEQGRLVALVTLDDVVSVMGRRLGLIGSLVHRESPAVLDSGGI</sequence>
<evidence type="ECO:0000256" key="1">
    <source>
        <dbReference type="ARBA" id="ARBA00022737"/>
    </source>
</evidence>
<dbReference type="PROSITE" id="PS51371">
    <property type="entry name" value="CBS"/>
    <property type="match status" value="2"/>
</dbReference>
<gene>
    <name evidence="4" type="ORF">NG895_27565</name>
</gene>
<dbReference type="InterPro" id="IPR000644">
    <property type="entry name" value="CBS_dom"/>
</dbReference>
<keyword evidence="5" id="KW-1185">Reference proteome</keyword>
<dbReference type="InterPro" id="IPR046342">
    <property type="entry name" value="CBS_dom_sf"/>
</dbReference>
<evidence type="ECO:0000256" key="2">
    <source>
        <dbReference type="PROSITE-ProRule" id="PRU00703"/>
    </source>
</evidence>
<reference evidence="4" key="1">
    <citation type="submission" date="2022-06" db="EMBL/GenBank/DDBJ databases">
        <title>Aeoliella straminimaris, a novel planctomycete from sediments.</title>
        <authorList>
            <person name="Vitorino I.R."/>
            <person name="Lage O.M."/>
        </authorList>
    </citation>
    <scope>NUCLEOTIDE SEQUENCE</scope>
    <source>
        <strain evidence="4">ICT_H6.2</strain>
    </source>
</reference>
<dbReference type="EMBL" id="JAMXLR010000092">
    <property type="protein sequence ID" value="MCO6047679.1"/>
    <property type="molecule type" value="Genomic_DNA"/>
</dbReference>
<dbReference type="SUPFAM" id="SSF54631">
    <property type="entry name" value="CBS-domain pair"/>
    <property type="match status" value="1"/>
</dbReference>
<dbReference type="Proteomes" id="UP001155241">
    <property type="component" value="Unassembled WGS sequence"/>
</dbReference>
<keyword evidence="1" id="KW-0677">Repeat</keyword>